<dbReference type="EMBL" id="CP001699">
    <property type="protein sequence ID" value="ACU58857.1"/>
    <property type="molecule type" value="Genomic_DNA"/>
</dbReference>
<dbReference type="KEGG" id="cpi:Cpin_1360"/>
<dbReference type="OrthoDB" id="763908at2"/>
<reference evidence="3" key="1">
    <citation type="submission" date="2009-08" db="EMBL/GenBank/DDBJ databases">
        <title>The complete genome of Chitinophaga pinensis DSM 2588.</title>
        <authorList>
            <consortium name="US DOE Joint Genome Institute (JGI-PGF)"/>
            <person name="Lucas S."/>
            <person name="Copeland A."/>
            <person name="Lapidus A."/>
            <person name="Glavina del Rio T."/>
            <person name="Dalin E."/>
            <person name="Tice H."/>
            <person name="Bruce D."/>
            <person name="Goodwin L."/>
            <person name="Pitluck S."/>
            <person name="Kyrpides N."/>
            <person name="Mavromatis K."/>
            <person name="Ivanova N."/>
            <person name="Mikhailova N."/>
            <person name="Sims D."/>
            <person name="Meinche L."/>
            <person name="Brettin T."/>
            <person name="Detter J.C."/>
            <person name="Han C."/>
            <person name="Larimer F."/>
            <person name="Land M."/>
            <person name="Hauser L."/>
            <person name="Markowitz V."/>
            <person name="Cheng J.-F."/>
            <person name="Hugenholtz P."/>
            <person name="Woyke T."/>
            <person name="Wu D."/>
            <person name="Spring S."/>
            <person name="Klenk H.-P."/>
            <person name="Eisen J.A."/>
        </authorList>
    </citation>
    <scope>NUCLEOTIDE SEQUENCE [LARGE SCALE GENOMIC DNA]</scope>
    <source>
        <strain evidence="3">ATCC 43595 / DSM 2588 / LMG 13176 / NBRC 15968 / NCIMB 11800 / UQM 2034</strain>
    </source>
</reference>
<accession>A0A979G151</accession>
<organism evidence="2 3">
    <name type="scientific">Chitinophaga pinensis (strain ATCC 43595 / DSM 2588 / LMG 13176 / NBRC 15968 / NCIMB 11800 / UQM 2034)</name>
    <dbReference type="NCBI Taxonomy" id="485918"/>
    <lineage>
        <taxon>Bacteria</taxon>
        <taxon>Pseudomonadati</taxon>
        <taxon>Bacteroidota</taxon>
        <taxon>Chitinophagia</taxon>
        <taxon>Chitinophagales</taxon>
        <taxon>Chitinophagaceae</taxon>
        <taxon>Chitinophaga</taxon>
    </lineage>
</organism>
<gene>
    <name evidence="2" type="ordered locus">Cpin_1360</name>
</gene>
<reference evidence="2 3" key="2">
    <citation type="journal article" date="2010" name="Stand. Genomic Sci.">
        <title>Complete genome sequence of Chitinophaga pinensis type strain (UQM 2034).</title>
        <authorList>
            <person name="Glavina Del Rio T."/>
            <person name="Abt B."/>
            <person name="Spring S."/>
            <person name="Lapidus A."/>
            <person name="Nolan M."/>
            <person name="Tice H."/>
            <person name="Copeland A."/>
            <person name="Cheng J.F."/>
            <person name="Chen F."/>
            <person name="Bruce D."/>
            <person name="Goodwin L."/>
            <person name="Pitluck S."/>
            <person name="Ivanova N."/>
            <person name="Mavromatis K."/>
            <person name="Mikhailova N."/>
            <person name="Pati A."/>
            <person name="Chen A."/>
            <person name="Palaniappan K."/>
            <person name="Land M."/>
            <person name="Hauser L."/>
            <person name="Chang Y.J."/>
            <person name="Jeffries C.D."/>
            <person name="Chain P."/>
            <person name="Saunders E."/>
            <person name="Detter J.C."/>
            <person name="Brettin T."/>
            <person name="Rohde M."/>
            <person name="Goker M."/>
            <person name="Bristow J."/>
            <person name="Eisen J.A."/>
            <person name="Markowitz V."/>
            <person name="Hugenholtz P."/>
            <person name="Kyrpides N.C."/>
            <person name="Klenk H.P."/>
            <person name="Lucas S."/>
        </authorList>
    </citation>
    <scope>NUCLEOTIDE SEQUENCE [LARGE SCALE GENOMIC DNA]</scope>
    <source>
        <strain evidence="3">ATCC 43595 / DSM 2588 / LMG 13176 / NBRC 15968 / NCIMB 11800 / UQM 2034</strain>
    </source>
</reference>
<keyword evidence="1" id="KW-0732">Signal</keyword>
<proteinExistence type="predicted"/>
<protein>
    <submittedName>
        <fullName evidence="2">Uncharacterized protein</fullName>
    </submittedName>
</protein>
<evidence type="ECO:0000313" key="2">
    <source>
        <dbReference type="EMBL" id="ACU58857.1"/>
    </source>
</evidence>
<evidence type="ECO:0000256" key="1">
    <source>
        <dbReference type="SAM" id="SignalP"/>
    </source>
</evidence>
<feature type="signal peptide" evidence="1">
    <location>
        <begin position="1"/>
        <end position="19"/>
    </location>
</feature>
<dbReference type="Proteomes" id="UP000002215">
    <property type="component" value="Chromosome"/>
</dbReference>
<evidence type="ECO:0000313" key="3">
    <source>
        <dbReference type="Proteomes" id="UP000002215"/>
    </source>
</evidence>
<feature type="chain" id="PRO_5036964157" evidence="1">
    <location>
        <begin position="20"/>
        <end position="185"/>
    </location>
</feature>
<sequence>MKKVIPLLLLLLFAITTHAQTATWIDQLKEFRSAVYQRDKEKAKQFFKFPVANPGASFWSACSGYNDEETGKKLTALAQKEAPLTEKLFVLYFDQIFHKQFVTSFLKLKTSELYEKGQTQTPDIEDDSEHFYLMIAKYDAATGDLSLTIRGRSTVEGEDGGEYSYQYKFRVINGQLTFITTFIAG</sequence>
<dbReference type="RefSeq" id="WP_012789033.1">
    <property type="nucleotide sequence ID" value="NC_013132.1"/>
</dbReference>
<name>A0A979G151_CHIPD</name>
<dbReference type="AlphaFoldDB" id="A0A979G151"/>